<accession>A0AAD7UFH3</accession>
<dbReference type="Gene3D" id="3.30.40.10">
    <property type="entry name" value="Zinc/RING finger domain, C3HC4 (zinc finger)"/>
    <property type="match status" value="1"/>
</dbReference>
<dbReference type="InterPro" id="IPR011011">
    <property type="entry name" value="Znf_FYVE_PHD"/>
</dbReference>
<evidence type="ECO:0000256" key="2">
    <source>
        <dbReference type="ARBA" id="ARBA00022771"/>
    </source>
</evidence>
<proteinExistence type="predicted"/>
<sequence>MSHFLHLSQQLRDHHEGPSDDEPRTEVCRLCRKDAPPLRCRDCNGRQCRACTPHAGAEAEEGVCRECDFARAQHDLAVERQRNENAKRIEPVARRVWRDDTPACSGCGHIFSLSVRRHHCRGCGRCFGSACKGKCVHKRHLNDGTLQYVCQDCTSAQLPPKPKIKKIGNATQKRVGILGF</sequence>
<evidence type="ECO:0000256" key="5">
    <source>
        <dbReference type="SAM" id="MobiDB-lite"/>
    </source>
</evidence>
<keyword evidence="2 4" id="KW-0863">Zinc-finger</keyword>
<dbReference type="InterPro" id="IPR013083">
    <property type="entry name" value="Znf_RING/FYVE/PHD"/>
</dbReference>
<feature type="domain" description="FYVE-type" evidence="6">
    <location>
        <begin position="98"/>
        <end position="158"/>
    </location>
</feature>
<evidence type="ECO:0000256" key="4">
    <source>
        <dbReference type="PROSITE-ProRule" id="PRU00091"/>
    </source>
</evidence>
<gene>
    <name evidence="7" type="ORF">CTAYLR_001748</name>
</gene>
<organism evidence="7 8">
    <name type="scientific">Chrysophaeum taylorii</name>
    <dbReference type="NCBI Taxonomy" id="2483200"/>
    <lineage>
        <taxon>Eukaryota</taxon>
        <taxon>Sar</taxon>
        <taxon>Stramenopiles</taxon>
        <taxon>Ochrophyta</taxon>
        <taxon>Pelagophyceae</taxon>
        <taxon>Pelagomonadales</taxon>
        <taxon>Pelagomonadaceae</taxon>
        <taxon>Chrysophaeum</taxon>
    </lineage>
</organism>
<reference evidence="7" key="1">
    <citation type="submission" date="2023-01" db="EMBL/GenBank/DDBJ databases">
        <title>Metagenome sequencing of chrysophaentin producing Chrysophaeum taylorii.</title>
        <authorList>
            <person name="Davison J."/>
            <person name="Bewley C."/>
        </authorList>
    </citation>
    <scope>NUCLEOTIDE SEQUENCE</scope>
    <source>
        <strain evidence="7">NIES-1699</strain>
    </source>
</reference>
<keyword evidence="3" id="KW-0862">Zinc</keyword>
<dbReference type="EMBL" id="JAQMWT010000340">
    <property type="protein sequence ID" value="KAJ8604095.1"/>
    <property type="molecule type" value="Genomic_DNA"/>
</dbReference>
<dbReference type="SUPFAM" id="SSF57903">
    <property type="entry name" value="FYVE/PHD zinc finger"/>
    <property type="match status" value="1"/>
</dbReference>
<evidence type="ECO:0000313" key="8">
    <source>
        <dbReference type="Proteomes" id="UP001230188"/>
    </source>
</evidence>
<feature type="compositionally biased region" description="Basic and acidic residues" evidence="5">
    <location>
        <begin position="11"/>
        <end position="24"/>
    </location>
</feature>
<dbReference type="InterPro" id="IPR017455">
    <property type="entry name" value="Znf_FYVE-rel"/>
</dbReference>
<feature type="region of interest" description="Disordered" evidence="5">
    <location>
        <begin position="1"/>
        <end position="24"/>
    </location>
</feature>
<dbReference type="Pfam" id="PF01363">
    <property type="entry name" value="FYVE"/>
    <property type="match status" value="1"/>
</dbReference>
<dbReference type="Proteomes" id="UP001230188">
    <property type="component" value="Unassembled WGS sequence"/>
</dbReference>
<keyword evidence="1" id="KW-0479">Metal-binding</keyword>
<evidence type="ECO:0000259" key="6">
    <source>
        <dbReference type="PROSITE" id="PS50178"/>
    </source>
</evidence>
<dbReference type="CDD" id="cd00065">
    <property type="entry name" value="FYVE_like_SF"/>
    <property type="match status" value="1"/>
</dbReference>
<comment type="caution">
    <text evidence="7">The sequence shown here is derived from an EMBL/GenBank/DDBJ whole genome shotgun (WGS) entry which is preliminary data.</text>
</comment>
<dbReference type="SMART" id="SM00064">
    <property type="entry name" value="FYVE"/>
    <property type="match status" value="1"/>
</dbReference>
<evidence type="ECO:0000256" key="3">
    <source>
        <dbReference type="ARBA" id="ARBA00022833"/>
    </source>
</evidence>
<evidence type="ECO:0000313" key="7">
    <source>
        <dbReference type="EMBL" id="KAJ8604095.1"/>
    </source>
</evidence>
<dbReference type="GO" id="GO:0008270">
    <property type="term" value="F:zinc ion binding"/>
    <property type="evidence" value="ECO:0007669"/>
    <property type="project" value="UniProtKB-KW"/>
</dbReference>
<protein>
    <recommendedName>
        <fullName evidence="6">FYVE-type domain-containing protein</fullName>
    </recommendedName>
</protein>
<dbReference type="AlphaFoldDB" id="A0AAD7UFH3"/>
<evidence type="ECO:0000256" key="1">
    <source>
        <dbReference type="ARBA" id="ARBA00022723"/>
    </source>
</evidence>
<dbReference type="PROSITE" id="PS50178">
    <property type="entry name" value="ZF_FYVE"/>
    <property type="match status" value="1"/>
</dbReference>
<name>A0AAD7UFH3_9STRA</name>
<dbReference type="InterPro" id="IPR000306">
    <property type="entry name" value="Znf_FYVE"/>
</dbReference>
<keyword evidence="8" id="KW-1185">Reference proteome</keyword>